<dbReference type="InterPro" id="IPR003787">
    <property type="entry name" value="Sulphur_relay_DsrE/F-like"/>
</dbReference>
<dbReference type="OrthoDB" id="9812053at2"/>
<accession>A0A0G3HBN7</accession>
<gene>
    <name evidence="1" type="ORF">CUTER_03330</name>
</gene>
<protein>
    <submittedName>
        <fullName evidence="1">Putative peroxiredoxin</fullName>
    </submittedName>
</protein>
<keyword evidence="2" id="KW-1185">Reference proteome</keyword>
<proteinExistence type="predicted"/>
<organism evidence="1 2">
    <name type="scientific">Corynebacterium uterequi</name>
    <dbReference type="NCBI Taxonomy" id="1072256"/>
    <lineage>
        <taxon>Bacteria</taxon>
        <taxon>Bacillati</taxon>
        <taxon>Actinomycetota</taxon>
        <taxon>Actinomycetes</taxon>
        <taxon>Mycobacteriales</taxon>
        <taxon>Corynebacteriaceae</taxon>
        <taxon>Corynebacterium</taxon>
    </lineage>
</organism>
<sequence>MSATGKFCVSITHGPSDTDKASMGFHLAATAAASQQQTLVFLSCDAVNLVVRGGADDIHEPGFAPMTELISSFVEAGGTIYACKTCTDKRGYAQDDLIEEATIVGGVKLVEFLADGTPCVSF</sequence>
<reference evidence="1 2" key="1">
    <citation type="journal article" date="2015" name="Genome Announc.">
        <title>Virulence Factor Genes Detected in the Complete Genome Sequence of Corynebacterium uterequi DSM 45634, Isolated from the Uterus of a Maiden Mare.</title>
        <authorList>
            <person name="Ruckert C."/>
            <person name="Kriete M."/>
            <person name="Jaenicke S."/>
            <person name="Winkler A."/>
            <person name="Tauch A."/>
        </authorList>
    </citation>
    <scope>NUCLEOTIDE SEQUENCE [LARGE SCALE GENOMIC DNA]</scope>
    <source>
        <strain evidence="1 2">DSM 45634</strain>
    </source>
</reference>
<evidence type="ECO:0000313" key="1">
    <source>
        <dbReference type="EMBL" id="AKK10674.1"/>
    </source>
</evidence>
<dbReference type="PATRIC" id="fig|1072256.5.peg.661"/>
<evidence type="ECO:0000313" key="2">
    <source>
        <dbReference type="Proteomes" id="UP000035548"/>
    </source>
</evidence>
<dbReference type="KEGG" id="cut:CUTER_03330"/>
<dbReference type="Pfam" id="PF02635">
    <property type="entry name" value="DsrE"/>
    <property type="match status" value="1"/>
</dbReference>
<name>A0A0G3HBN7_9CORY</name>
<dbReference type="AlphaFoldDB" id="A0A0G3HBN7"/>
<dbReference type="STRING" id="1072256.CUTER_03330"/>
<dbReference type="RefSeq" id="WP_047259220.1">
    <property type="nucleotide sequence ID" value="NZ_CP011546.1"/>
</dbReference>
<dbReference type="Gene3D" id="3.40.1260.10">
    <property type="entry name" value="DsrEFH-like"/>
    <property type="match status" value="1"/>
</dbReference>
<dbReference type="EMBL" id="CP011546">
    <property type="protein sequence ID" value="AKK10674.1"/>
    <property type="molecule type" value="Genomic_DNA"/>
</dbReference>
<dbReference type="SUPFAM" id="SSF75169">
    <property type="entry name" value="DsrEFH-like"/>
    <property type="match status" value="1"/>
</dbReference>
<reference evidence="2" key="2">
    <citation type="submission" date="2015-05" db="EMBL/GenBank/DDBJ databases">
        <title>Complete genome sequence of Corynebacterium uterequi DSM 45634, isolated from the uterus of a maiden mare.</title>
        <authorList>
            <person name="Ruckert C."/>
            <person name="Albersmeier A."/>
            <person name="Winkler A."/>
            <person name="Tauch A."/>
        </authorList>
    </citation>
    <scope>NUCLEOTIDE SEQUENCE [LARGE SCALE GENOMIC DNA]</scope>
    <source>
        <strain evidence="2">DSM 45634</strain>
    </source>
</reference>
<dbReference type="InterPro" id="IPR027396">
    <property type="entry name" value="DsrEFH-like"/>
</dbReference>
<dbReference type="Proteomes" id="UP000035548">
    <property type="component" value="Chromosome"/>
</dbReference>